<feature type="compositionally biased region" description="Low complexity" evidence="1">
    <location>
        <begin position="17"/>
        <end position="28"/>
    </location>
</feature>
<dbReference type="STRING" id="196109.A0A136JBT9"/>
<dbReference type="AlphaFoldDB" id="A0A136JBT9"/>
<dbReference type="EMBL" id="KQ964247">
    <property type="protein sequence ID" value="KXJ94631.1"/>
    <property type="molecule type" value="Genomic_DNA"/>
</dbReference>
<dbReference type="PANTHER" id="PTHR28096">
    <property type="entry name" value="PROTEIN FAF1"/>
    <property type="match status" value="1"/>
</dbReference>
<dbReference type="PANTHER" id="PTHR28096:SF1">
    <property type="entry name" value="PROTEIN FAF1"/>
    <property type="match status" value="1"/>
</dbReference>
<feature type="compositionally biased region" description="Acidic residues" evidence="1">
    <location>
        <begin position="62"/>
        <end position="82"/>
    </location>
</feature>
<organism evidence="2 3">
    <name type="scientific">Microdochium bolleyi</name>
    <dbReference type="NCBI Taxonomy" id="196109"/>
    <lineage>
        <taxon>Eukaryota</taxon>
        <taxon>Fungi</taxon>
        <taxon>Dikarya</taxon>
        <taxon>Ascomycota</taxon>
        <taxon>Pezizomycotina</taxon>
        <taxon>Sordariomycetes</taxon>
        <taxon>Xylariomycetidae</taxon>
        <taxon>Xylariales</taxon>
        <taxon>Microdochiaceae</taxon>
        <taxon>Microdochium</taxon>
    </lineage>
</organism>
<feature type="region of interest" description="Disordered" evidence="1">
    <location>
        <begin position="48"/>
        <end position="113"/>
    </location>
</feature>
<evidence type="ECO:0000313" key="2">
    <source>
        <dbReference type="EMBL" id="KXJ94631.1"/>
    </source>
</evidence>
<dbReference type="OrthoDB" id="5556956at2759"/>
<name>A0A136JBT9_9PEZI</name>
<feature type="region of interest" description="Disordered" evidence="1">
    <location>
        <begin position="191"/>
        <end position="210"/>
    </location>
</feature>
<dbReference type="InterPro" id="IPR053030">
    <property type="entry name" value="Ribosomal_biogenesis_FAF1-like"/>
</dbReference>
<reference evidence="3" key="1">
    <citation type="submission" date="2016-02" db="EMBL/GenBank/DDBJ databases">
        <title>Draft genome sequence of Microdochium bolleyi, a fungal endophyte of beachgrass.</title>
        <authorList>
            <consortium name="DOE Joint Genome Institute"/>
            <person name="David A.S."/>
            <person name="May G."/>
            <person name="Haridas S."/>
            <person name="Lim J."/>
            <person name="Wang M."/>
            <person name="Labutti K."/>
            <person name="Lipzen A."/>
            <person name="Barry K."/>
            <person name="Grigoriev I.V."/>
        </authorList>
    </citation>
    <scope>NUCLEOTIDE SEQUENCE [LARGE SCALE GENOMIC DNA]</scope>
    <source>
        <strain evidence="3">J235TASD1</strain>
    </source>
</reference>
<proteinExistence type="predicted"/>
<dbReference type="GO" id="GO:0000462">
    <property type="term" value="P:maturation of SSU-rRNA from tricistronic rRNA transcript (SSU-rRNA, 5.8S rRNA, LSU-rRNA)"/>
    <property type="evidence" value="ECO:0007669"/>
    <property type="project" value="TreeGrafter"/>
</dbReference>
<feature type="region of interest" description="Disordered" evidence="1">
    <location>
        <begin position="240"/>
        <end position="264"/>
    </location>
</feature>
<accession>A0A136JBT9</accession>
<feature type="region of interest" description="Disordered" evidence="1">
    <location>
        <begin position="1"/>
        <end position="28"/>
    </location>
</feature>
<dbReference type="GO" id="GO:0005730">
    <property type="term" value="C:nucleolus"/>
    <property type="evidence" value="ECO:0007669"/>
    <property type="project" value="TreeGrafter"/>
</dbReference>
<keyword evidence="3" id="KW-1185">Reference proteome</keyword>
<protein>
    <submittedName>
        <fullName evidence="2">Uncharacterized protein</fullName>
    </submittedName>
</protein>
<evidence type="ECO:0000256" key="1">
    <source>
        <dbReference type="SAM" id="MobiDB-lite"/>
    </source>
</evidence>
<dbReference type="InParanoid" id="A0A136JBT9"/>
<feature type="region of interest" description="Disordered" evidence="1">
    <location>
        <begin position="128"/>
        <end position="169"/>
    </location>
</feature>
<sequence>MPSSVLGKRKARTTTLAASPASDADQPAQDVQAIFQRYFEAQFKPLDAAAATTKQPSKAETVAEDMDTDSDDQEGDDDDDDRDSWSGVSEDGDAVDGDGMTPEIEVVSHIEPSSLLASSLNSLSAKRTRKALLSSKVPSATADDPENSTSQASSKRSKSTATEEDAPSLLKNDLELQRLLTESHLFNPSKVGTLSNTVTHHRSHDGSTEHAGRNRLLATDLRMAALGSKTSIYAQAKMPMSHRKGMNAAAASREGKRRREARENGIILERPSGNTDALKAYTRAAGVVKNKNSRTAQGHAEA</sequence>
<gene>
    <name evidence="2" type="ORF">Micbo1qcDRAFT_45317</name>
</gene>
<evidence type="ECO:0000313" key="3">
    <source>
        <dbReference type="Proteomes" id="UP000070501"/>
    </source>
</evidence>
<dbReference type="Proteomes" id="UP000070501">
    <property type="component" value="Unassembled WGS sequence"/>
</dbReference>